<evidence type="ECO:0000313" key="2">
    <source>
        <dbReference type="Proteomes" id="UP000245263"/>
    </source>
</evidence>
<dbReference type="PANTHER" id="PTHR11799">
    <property type="entry name" value="PARAOXONASE"/>
    <property type="match status" value="1"/>
</dbReference>
<dbReference type="InterPro" id="IPR051288">
    <property type="entry name" value="Serum_paraoxonase/arylesterase"/>
</dbReference>
<evidence type="ECO:0000313" key="1">
    <source>
        <dbReference type="EMBL" id="BDA80530.1"/>
    </source>
</evidence>
<accession>A0ABM7UN45</accession>
<dbReference type="PANTHER" id="PTHR11799:SF12">
    <property type="entry name" value="PARAOXONASE-RELATED"/>
    <property type="match status" value="1"/>
</dbReference>
<organism evidence="1 2">
    <name type="scientific">Leptospira kobayashii</name>
    <dbReference type="NCBI Taxonomy" id="1917830"/>
    <lineage>
        <taxon>Bacteria</taxon>
        <taxon>Pseudomonadati</taxon>
        <taxon>Spirochaetota</taxon>
        <taxon>Spirochaetia</taxon>
        <taxon>Leptospirales</taxon>
        <taxon>Leptospiraceae</taxon>
        <taxon>Leptospira</taxon>
    </lineage>
</organism>
<dbReference type="SUPFAM" id="SSF63829">
    <property type="entry name" value="Calcium-dependent phosphotriesterase"/>
    <property type="match status" value="1"/>
</dbReference>
<gene>
    <name evidence="1" type="ORF">LPTSP3_g34600</name>
</gene>
<dbReference type="EMBL" id="AP025028">
    <property type="protein sequence ID" value="BDA80530.1"/>
    <property type="molecule type" value="Genomic_DNA"/>
</dbReference>
<name>A0ABM7UN45_9LEPT</name>
<protein>
    <submittedName>
        <fullName evidence="1">Arylesterase</fullName>
    </submittedName>
</protein>
<dbReference type="Gene3D" id="2.120.10.30">
    <property type="entry name" value="TolB, C-terminal domain"/>
    <property type="match status" value="1"/>
</dbReference>
<proteinExistence type="predicted"/>
<keyword evidence="2" id="KW-1185">Reference proteome</keyword>
<sequence length="281" mass="31841">MESLGGLFLFDPTGVSKEATVTLVKTNYPENFRPHGFSYAKVKGKDTLAVISHTLREVSPHTVEIFEHDGKTWVHKKTLEDESLTSPNDLFLTESGEIFVSNDHGSPGKTRQFWDLLIRNGRADIAYYDGNKFHHLDKPVLLGNGILIRKEDGIEKLYRSVFWEQALFVYEIQRNQNGFPDLKYLKKISIGSGPDNIIQDEKGDLWVAGHISTWRFLKHASDKENISPSQIFRIDGKTNEVSEVYANEGEEISASSTGLPFKSKLYISQVFEDFILSCPKP</sequence>
<dbReference type="Proteomes" id="UP000245263">
    <property type="component" value="Chromosome 1"/>
</dbReference>
<dbReference type="InterPro" id="IPR011042">
    <property type="entry name" value="6-blade_b-propeller_TolB-like"/>
</dbReference>
<reference evidence="1 2" key="1">
    <citation type="submission" date="2021-08" db="EMBL/GenBank/DDBJ databases">
        <title>Complete genome sequence of Leptospira kobayashii strain E30.</title>
        <authorList>
            <person name="Nakao R."/>
            <person name="Nakamura S."/>
            <person name="Masuzawa T."/>
            <person name="Koizumi N."/>
        </authorList>
    </citation>
    <scope>NUCLEOTIDE SEQUENCE [LARGE SCALE GENOMIC DNA]</scope>
    <source>
        <strain evidence="1 2">E30</strain>
    </source>
</reference>